<sequence>EMQAHHAEIPDTSPDADNLNRSDMQSKNDGEGADSLTDSGFYDTDRKISSLRKFSQNSESNTCQSNEEVLAKERSSNDFEDNSHFFVSDKNGTSIHLDNILPDANSSEFPSSENKECNNFKTEDNLVLPEDSSKNSTQISENADLNERFSADENQRHIKHRSNNEEVADQYSGTASEYADCPSESKPSKFVELPASGLAGLSSSEPARLSTSEVAELTASVLPSTGHKECSDFNSEDTSMLSEDYRLNSTDEDENTDLNLILLFDENLYHVGNHSDNEEFNGQDSETASESTGCSSETKSSKPAELPDSEPSELPSSKLVESSSSVRKECSDFQSEDTSMLSENCRMNSTQIDENRDLNLGFSLDENKKSSNGEKIADQHSGASSERDEYSSESKSPEAGIVNRGPSKRFRKKHKIKKRSFSGIKRDTSDSDSRQQAQWNSDICLRNTQERKVERPVHEVRTSECDENECHNEHHSNNEVVSDQYSGTASKGAEYSSSSESGIARVNRSENGAAIYEQTQILVPEQSEGFYTRDQAPVCSLRYKNLDVDIFPPLSRLDLKLVCQKRKTQTNSENSETWMSETSSVSQSMNSEDCFTSEVQSDDCSAEQNVSQTAVTQSSGVINKFENKPLHFEDRNVSLNYSKRRASLNYSHSSSDGNQITFKSKNTELSITTQNIDERA</sequence>
<protein>
    <submittedName>
        <fullName evidence="4">Uncharacterized protein</fullName>
    </submittedName>
</protein>
<dbReference type="EMBL" id="BGPR01082812">
    <property type="protein sequence ID" value="GBL88728.1"/>
    <property type="molecule type" value="Genomic_DNA"/>
</dbReference>
<feature type="region of interest" description="Disordered" evidence="1">
    <location>
        <begin position="1"/>
        <end position="83"/>
    </location>
</feature>
<evidence type="ECO:0000313" key="3">
    <source>
        <dbReference type="EMBL" id="GBL88733.1"/>
    </source>
</evidence>
<organism evidence="4 5">
    <name type="scientific">Araneus ventricosus</name>
    <name type="common">Orbweaver spider</name>
    <name type="synonym">Epeira ventricosa</name>
    <dbReference type="NCBI Taxonomy" id="182803"/>
    <lineage>
        <taxon>Eukaryota</taxon>
        <taxon>Metazoa</taxon>
        <taxon>Ecdysozoa</taxon>
        <taxon>Arthropoda</taxon>
        <taxon>Chelicerata</taxon>
        <taxon>Arachnida</taxon>
        <taxon>Araneae</taxon>
        <taxon>Araneomorphae</taxon>
        <taxon>Entelegynae</taxon>
        <taxon>Araneoidea</taxon>
        <taxon>Araneidae</taxon>
        <taxon>Araneus</taxon>
    </lineage>
</organism>
<dbReference type="AlphaFoldDB" id="A0A4Y2BBK7"/>
<dbReference type="EMBL" id="BGPR01082813">
    <property type="protein sequence ID" value="GBL88733.1"/>
    <property type="molecule type" value="Genomic_DNA"/>
</dbReference>
<feature type="region of interest" description="Disordered" evidence="1">
    <location>
        <begin position="570"/>
        <end position="590"/>
    </location>
</feature>
<feature type="compositionally biased region" description="Polar residues" evidence="1">
    <location>
        <begin position="134"/>
        <end position="143"/>
    </location>
</feature>
<feature type="compositionally biased region" description="Basic and acidic residues" evidence="1">
    <location>
        <begin position="18"/>
        <end position="30"/>
    </location>
</feature>
<feature type="region of interest" description="Disordered" evidence="1">
    <location>
        <begin position="452"/>
        <end position="503"/>
    </location>
</feature>
<reference evidence="4 5" key="1">
    <citation type="journal article" date="2019" name="Sci. Rep.">
        <title>Orb-weaving spider Araneus ventricosus genome elucidates the spidroin gene catalogue.</title>
        <authorList>
            <person name="Kono N."/>
            <person name="Nakamura H."/>
            <person name="Ohtoshi R."/>
            <person name="Moran D.A.P."/>
            <person name="Shinohara A."/>
            <person name="Yoshida Y."/>
            <person name="Fujiwara M."/>
            <person name="Mori M."/>
            <person name="Tomita M."/>
            <person name="Arakawa K."/>
        </authorList>
    </citation>
    <scope>NUCLEOTIDE SEQUENCE [LARGE SCALE GENOMIC DNA]</scope>
</reference>
<feature type="compositionally biased region" description="Basic residues" evidence="1">
    <location>
        <begin position="406"/>
        <end position="420"/>
    </location>
</feature>
<feature type="region of interest" description="Disordered" evidence="1">
    <location>
        <begin position="274"/>
        <end position="437"/>
    </location>
</feature>
<feature type="compositionally biased region" description="Polar residues" evidence="1">
    <location>
        <begin position="52"/>
        <end position="67"/>
    </location>
</feature>
<dbReference type="EMBL" id="BGPR01082815">
    <property type="protein sequence ID" value="GBL88735.1"/>
    <property type="molecule type" value="Genomic_DNA"/>
</dbReference>
<feature type="compositionally biased region" description="Basic and acidic residues" evidence="1">
    <location>
        <begin position="145"/>
        <end position="156"/>
    </location>
</feature>
<gene>
    <name evidence="3" type="ORF">AVEN_116506_1</name>
    <name evidence="4" type="ORF">AVEN_135320_1</name>
    <name evidence="2" type="ORF">AVEN_86117_1</name>
</gene>
<feature type="compositionally biased region" description="Basic and acidic residues" evidence="1">
    <location>
        <begin position="69"/>
        <end position="83"/>
    </location>
</feature>
<feature type="non-terminal residue" evidence="4">
    <location>
        <position position="1"/>
    </location>
</feature>
<feature type="compositionally biased region" description="Basic and acidic residues" evidence="1">
    <location>
        <begin position="452"/>
        <end position="477"/>
    </location>
</feature>
<feature type="compositionally biased region" description="Polar residues" evidence="1">
    <location>
        <begin position="332"/>
        <end position="352"/>
    </location>
</feature>
<proteinExistence type="predicted"/>
<feature type="compositionally biased region" description="Basic and acidic residues" evidence="1">
    <location>
        <begin position="365"/>
        <end position="378"/>
    </location>
</feature>
<evidence type="ECO:0000313" key="5">
    <source>
        <dbReference type="Proteomes" id="UP000499080"/>
    </source>
</evidence>
<feature type="compositionally biased region" description="Basic and acidic residues" evidence="1">
    <location>
        <begin position="424"/>
        <end position="433"/>
    </location>
</feature>
<feature type="region of interest" description="Disordered" evidence="1">
    <location>
        <begin position="98"/>
        <end position="189"/>
    </location>
</feature>
<name>A0A4Y2BBK7_ARAVE</name>
<evidence type="ECO:0000313" key="4">
    <source>
        <dbReference type="EMBL" id="GBL88735.1"/>
    </source>
</evidence>
<feature type="compositionally biased region" description="Low complexity" evidence="1">
    <location>
        <begin position="312"/>
        <end position="325"/>
    </location>
</feature>
<dbReference type="Proteomes" id="UP000499080">
    <property type="component" value="Unassembled WGS sequence"/>
</dbReference>
<feature type="compositionally biased region" description="Low complexity" evidence="1">
    <location>
        <begin position="489"/>
        <end position="502"/>
    </location>
</feature>
<accession>A0A4Y2BBK7</accession>
<keyword evidence="5" id="KW-1185">Reference proteome</keyword>
<comment type="caution">
    <text evidence="4">The sequence shown here is derived from an EMBL/GenBank/DDBJ whole genome shotgun (WGS) entry which is preliminary data.</text>
</comment>
<feature type="compositionally biased region" description="Polar residues" evidence="1">
    <location>
        <begin position="280"/>
        <end position="298"/>
    </location>
</feature>
<feature type="compositionally biased region" description="Basic and acidic residues" evidence="1">
    <location>
        <begin position="113"/>
        <end position="124"/>
    </location>
</feature>
<evidence type="ECO:0000256" key="1">
    <source>
        <dbReference type="SAM" id="MobiDB-lite"/>
    </source>
</evidence>
<evidence type="ECO:0000313" key="2">
    <source>
        <dbReference type="EMBL" id="GBL88728.1"/>
    </source>
</evidence>
<feature type="compositionally biased region" description="Basic and acidic residues" evidence="1">
    <location>
        <begin position="385"/>
        <end position="396"/>
    </location>
</feature>